<dbReference type="Proteomes" id="UP000008784">
    <property type="component" value="Unassembled WGS sequence"/>
</dbReference>
<dbReference type="HOGENOM" id="CLU_1927097_0_0_1"/>
<evidence type="ECO:0000313" key="2">
    <source>
        <dbReference type="Proteomes" id="UP000008784"/>
    </source>
</evidence>
<sequence length="131" mass="15521">MTRLARERFSLRQMSPTTFMSNIKCAYRFLYDSCHASGNRDAQLTTEMPFPDPCKLYDPDVIGELSPTHRIFKPHFTYQLSRLGPPDIWQYFEIVTFPQDDSLFLYTLHSVEIPKSIDASRQFWWIFLEVD</sequence>
<proteinExistence type="predicted"/>
<dbReference type="GeneID" id="22896669"/>
<dbReference type="AlphaFoldDB" id="G1XMR7"/>
<reference evidence="1 2" key="1">
    <citation type="journal article" date="2011" name="PLoS Pathog.">
        <title>Genomic and proteomic analyses of the fungus Arthrobotrys oligospora provide insights into nematode-trap formation.</title>
        <authorList>
            <person name="Yang J."/>
            <person name="Wang L."/>
            <person name="Ji X."/>
            <person name="Feng Y."/>
            <person name="Li X."/>
            <person name="Zou C."/>
            <person name="Xu J."/>
            <person name="Ren Y."/>
            <person name="Mi Q."/>
            <person name="Wu J."/>
            <person name="Liu S."/>
            <person name="Liu Y."/>
            <person name="Huang X."/>
            <person name="Wang H."/>
            <person name="Niu X."/>
            <person name="Li J."/>
            <person name="Liang L."/>
            <person name="Luo Y."/>
            <person name="Ji K."/>
            <person name="Zhou W."/>
            <person name="Yu Z."/>
            <person name="Li G."/>
            <person name="Liu Y."/>
            <person name="Li L."/>
            <person name="Qiao M."/>
            <person name="Feng L."/>
            <person name="Zhang K.-Q."/>
        </authorList>
    </citation>
    <scope>NUCLEOTIDE SEQUENCE [LARGE SCALE GENOMIC DNA]</scope>
    <source>
        <strain evidence="2">ATCC 24927 / CBS 115.81 / DSM 1491</strain>
    </source>
</reference>
<dbReference type="EMBL" id="ADOT01000259">
    <property type="protein sequence ID" value="EGX45514.1"/>
    <property type="molecule type" value="Genomic_DNA"/>
</dbReference>
<organism evidence="1 2">
    <name type="scientific">Arthrobotrys oligospora (strain ATCC 24927 / CBS 115.81 / DSM 1491)</name>
    <name type="common">Nematode-trapping fungus</name>
    <name type="synonym">Didymozoophaga oligospora</name>
    <dbReference type="NCBI Taxonomy" id="756982"/>
    <lineage>
        <taxon>Eukaryota</taxon>
        <taxon>Fungi</taxon>
        <taxon>Dikarya</taxon>
        <taxon>Ascomycota</taxon>
        <taxon>Pezizomycotina</taxon>
        <taxon>Orbiliomycetes</taxon>
        <taxon>Orbiliales</taxon>
        <taxon>Orbiliaceae</taxon>
        <taxon>Orbilia</taxon>
        <taxon>Orbilia oligospora</taxon>
    </lineage>
</organism>
<dbReference type="RefSeq" id="XP_011125779.1">
    <property type="nucleotide sequence ID" value="XM_011127477.1"/>
</dbReference>
<accession>G1XMR7</accession>
<name>G1XMR7_ARTOA</name>
<keyword evidence="2" id="KW-1185">Reference proteome</keyword>
<comment type="caution">
    <text evidence="1">The sequence shown here is derived from an EMBL/GenBank/DDBJ whole genome shotgun (WGS) entry which is preliminary data.</text>
</comment>
<protein>
    <submittedName>
        <fullName evidence="1">Uncharacterized protein</fullName>
    </submittedName>
</protein>
<evidence type="ECO:0000313" key="1">
    <source>
        <dbReference type="EMBL" id="EGX45514.1"/>
    </source>
</evidence>
<dbReference type="InParanoid" id="G1XMR7"/>
<gene>
    <name evidence="1" type="ORF">AOL_s00169g120</name>
</gene>